<protein>
    <recommendedName>
        <fullName evidence="1">CD-NTase-associated protein 16 NUDIX domain-containing protein</fullName>
    </recommendedName>
</protein>
<proteinExistence type="predicted"/>
<dbReference type="Proteomes" id="UP001595909">
    <property type="component" value="Unassembled WGS sequence"/>
</dbReference>
<evidence type="ECO:0000313" key="2">
    <source>
        <dbReference type="EMBL" id="MFC4833800.1"/>
    </source>
</evidence>
<dbReference type="Pfam" id="PF18167">
    <property type="entry name" value="Sa_NUDIX"/>
    <property type="match status" value="1"/>
</dbReference>
<accession>A0ABV9RJ84</accession>
<comment type="caution">
    <text evidence="2">The sequence shown here is derived from an EMBL/GenBank/DDBJ whole genome shotgun (WGS) entry which is preliminary data.</text>
</comment>
<sequence length="257" mass="29238">MIAVASVIALFFVTDAVLAGLLTGAVTGLIIPIGDRVSGNSGYLKLSAQSVRYRKRYVRLSISYLIRIEIDGKYLLLRGRRIPNQFQPAGGVYKFNQTIRDRFNSWGVLSDNLIPIDDVSADDLRIRIRGQYLPRFMKWFDSGKNREVGIWREFSEELIDTGILSAENFKSIKFDFVRKHVDSLQYSEYSNGLEMLVAHVFELLPTAGQVQELRALKQRGGTDAAQWCSEDRIRRRGVEPGESYTYSVSRTAEWLLS</sequence>
<evidence type="ECO:0000259" key="1">
    <source>
        <dbReference type="Pfam" id="PF18167"/>
    </source>
</evidence>
<dbReference type="RefSeq" id="WP_274188602.1">
    <property type="nucleotide sequence ID" value="NZ_BAABHN010000034.1"/>
</dbReference>
<organism evidence="2 3">
    <name type="scientific">Actinomycetospora chibensis</name>
    <dbReference type="NCBI Taxonomy" id="663606"/>
    <lineage>
        <taxon>Bacteria</taxon>
        <taxon>Bacillati</taxon>
        <taxon>Actinomycetota</taxon>
        <taxon>Actinomycetes</taxon>
        <taxon>Pseudonocardiales</taxon>
        <taxon>Pseudonocardiaceae</taxon>
        <taxon>Actinomycetospora</taxon>
    </lineage>
</organism>
<feature type="domain" description="CD-NTase-associated protein 16 NUDIX" evidence="1">
    <location>
        <begin position="58"/>
        <end position="256"/>
    </location>
</feature>
<evidence type="ECO:0000313" key="3">
    <source>
        <dbReference type="Proteomes" id="UP001595909"/>
    </source>
</evidence>
<keyword evidence="3" id="KW-1185">Reference proteome</keyword>
<gene>
    <name evidence="2" type="ORF">ACFPEL_15405</name>
</gene>
<name>A0ABV9RJ84_9PSEU</name>
<dbReference type="EMBL" id="JBHSIM010000034">
    <property type="protein sequence ID" value="MFC4833800.1"/>
    <property type="molecule type" value="Genomic_DNA"/>
</dbReference>
<reference evidence="3" key="1">
    <citation type="journal article" date="2019" name="Int. J. Syst. Evol. Microbiol.">
        <title>The Global Catalogue of Microorganisms (GCM) 10K type strain sequencing project: providing services to taxonomists for standard genome sequencing and annotation.</title>
        <authorList>
            <consortium name="The Broad Institute Genomics Platform"/>
            <consortium name="The Broad Institute Genome Sequencing Center for Infectious Disease"/>
            <person name="Wu L."/>
            <person name="Ma J."/>
        </authorList>
    </citation>
    <scope>NUCLEOTIDE SEQUENCE [LARGE SCALE GENOMIC DNA]</scope>
    <source>
        <strain evidence="3">CCUG 50347</strain>
    </source>
</reference>
<dbReference type="InterPro" id="IPR040829">
    <property type="entry name" value="Cap16_NUDIX"/>
</dbReference>